<dbReference type="SMART" id="SM00313">
    <property type="entry name" value="PXA"/>
    <property type="match status" value="1"/>
</dbReference>
<dbReference type="Pfam" id="PF02194">
    <property type="entry name" value="PXA"/>
    <property type="match status" value="1"/>
</dbReference>
<feature type="region of interest" description="Disordered" evidence="1">
    <location>
        <begin position="981"/>
        <end position="1008"/>
    </location>
</feature>
<feature type="transmembrane region" description="Helical" evidence="2">
    <location>
        <begin position="55"/>
        <end position="75"/>
    </location>
</feature>
<feature type="domain" description="PXA" evidence="4">
    <location>
        <begin position="142"/>
        <end position="311"/>
    </location>
</feature>
<organism evidence="5 6">
    <name type="scientific">Orchesella dallaii</name>
    <dbReference type="NCBI Taxonomy" id="48710"/>
    <lineage>
        <taxon>Eukaryota</taxon>
        <taxon>Metazoa</taxon>
        <taxon>Ecdysozoa</taxon>
        <taxon>Arthropoda</taxon>
        <taxon>Hexapoda</taxon>
        <taxon>Collembola</taxon>
        <taxon>Entomobryomorpha</taxon>
        <taxon>Entomobryoidea</taxon>
        <taxon>Orchesellidae</taxon>
        <taxon>Orchesellinae</taxon>
        <taxon>Orchesella</taxon>
    </lineage>
</organism>
<dbReference type="Gene3D" id="3.30.1520.10">
    <property type="entry name" value="Phox-like domain"/>
    <property type="match status" value="1"/>
</dbReference>
<dbReference type="SUPFAM" id="SSF64268">
    <property type="entry name" value="PX domain"/>
    <property type="match status" value="1"/>
</dbReference>
<gene>
    <name evidence="5" type="ORF">ODALV1_LOCUS4054</name>
</gene>
<name>A0ABP1PUS2_9HEXA</name>
<feature type="compositionally biased region" description="Low complexity" evidence="1">
    <location>
        <begin position="319"/>
        <end position="328"/>
    </location>
</feature>
<dbReference type="Pfam" id="PF00787">
    <property type="entry name" value="PX"/>
    <property type="match status" value="1"/>
</dbReference>
<comment type="caution">
    <text evidence="5">The sequence shown here is derived from an EMBL/GenBank/DDBJ whole genome shotgun (WGS) entry which is preliminary data.</text>
</comment>
<feature type="region of interest" description="Disordered" evidence="1">
    <location>
        <begin position="351"/>
        <end position="418"/>
    </location>
</feature>
<dbReference type="InterPro" id="IPR036871">
    <property type="entry name" value="PX_dom_sf"/>
</dbReference>
<protein>
    <recommendedName>
        <fullName evidence="7">Sorting nexin-19</fullName>
    </recommendedName>
</protein>
<dbReference type="EMBL" id="CAXLJM020000013">
    <property type="protein sequence ID" value="CAL8078293.1"/>
    <property type="molecule type" value="Genomic_DNA"/>
</dbReference>
<feature type="region of interest" description="Disordered" evidence="1">
    <location>
        <begin position="527"/>
        <end position="546"/>
    </location>
</feature>
<evidence type="ECO:0008006" key="7">
    <source>
        <dbReference type="Google" id="ProtNLM"/>
    </source>
</evidence>
<sequence>MSDGPIAIIQRWSSHSSFKENAFFWLKVGATGLVFGLFTNHLFEYGTQLWEETSWLYFVFLLLYTLCLLPIISHLTQASLLPSTKLNFCPEYPHGLKRLRSYLAFFPITHIIHNGDSRRDGRRAHLDSLTNLSTDVDEQGLPIRIGAQMDVAIDAIVSEYVLPWYTKISDDSSFLDNCKIIIHDIFVQLGEKLRNVDRNDFAKEAIQIIHVHWKEYTDAVNKNQQFNSDELLKTFKFVHPFLQDSKEVSKRYQNLVGKVMEELSIPDLQSSVLCQFLAGIIVKNFFLFYVEMLCSPSWINGSLMSLLSAGHMSVDITGNSSQNSSSPASPIPDPSPKGINLFGDDALELASIGPSSTTESTPTKKSCSSSVRSTSGSQEEYSAKSEQSDTKKLLESLSSIEDGSSSEPKTESSESAGASPIDKHFILQPASNSGATPSFFPDPIVLSKRPKDLAPFKPSGSMRTLSTAFGSVLQATALPLLPSECYSEENTLVLPKYCQPKLATVDQPPILEDVIDSKNAVNNAEDNVTIKTDTDSESTQPSSDTDKILATYEQKDSPSGNGNKNMTSSHYYSFDEASKPKAAPASFFEASTLSLDGAIDSRRQLGKDQLQLCSHAYRSEIGTGKPNRSPVYEEPEDFAASIAKLRSLLEQKERKSSTPPLHIGEEEDVFENLFPVLDKSVSEPTTAVPQISETYASDSNTTPSSASSSMEHSSKASSFSFNEPILSSETNSTIIDPIERSNYEPVPEIKCCFQNVIIPKVENSTDVGGQYIFYCIQYEGVYFDDKEEGQPQKIVYRTTTIKRKFKEFLTLQAHLEENSACKPHLKGIKTPTRWLNVSLTKSDATVAHQRRAMLEKYLQQLCYHPVIGFCQELMIFMAYGEDGFCSFEVGDPKDLLTHRLDKLAKKFTGVFNSLKDALPSFELDLSPAPNTPKSEGITPCDFKSESSFPSFPFQEKYSSLPHDKALDLEVTWVGKFPSTWASDNPDSTKQTEGKNDDELSTDPTAFPEPGIDVEEGNKIFSTYPLAAAVTQLLCDVLWLPQYRPHPASVATFMSISGKSLENYVVESMDIFLSEEAILGYLEWLTISINSGQSDTDSRCDGNNEFYSEQDLKNIVKRRIPAWVRWMWGRNRLELTIDRITGLFQNPLVNHDLILSLCELLFSKMVTVDENIME</sequence>
<feature type="compositionally biased region" description="Low complexity" evidence="1">
    <location>
        <begin position="696"/>
        <end position="712"/>
    </location>
</feature>
<evidence type="ECO:0000313" key="6">
    <source>
        <dbReference type="Proteomes" id="UP001642540"/>
    </source>
</evidence>
<feature type="compositionally biased region" description="Low complexity" evidence="1">
    <location>
        <begin position="354"/>
        <end position="377"/>
    </location>
</feature>
<dbReference type="Proteomes" id="UP001642540">
    <property type="component" value="Unassembled WGS sequence"/>
</dbReference>
<feature type="compositionally biased region" description="Polar residues" evidence="1">
    <location>
        <begin position="684"/>
        <end position="695"/>
    </location>
</feature>
<feature type="compositionally biased region" description="Basic and acidic residues" evidence="1">
    <location>
        <begin position="381"/>
        <end position="394"/>
    </location>
</feature>
<dbReference type="PANTHER" id="PTHR22775:SF3">
    <property type="entry name" value="SORTING NEXIN-13"/>
    <property type="match status" value="1"/>
</dbReference>
<feature type="transmembrane region" description="Helical" evidence="2">
    <location>
        <begin position="22"/>
        <end position="43"/>
    </location>
</feature>
<evidence type="ECO:0000313" key="5">
    <source>
        <dbReference type="EMBL" id="CAL8078293.1"/>
    </source>
</evidence>
<feature type="region of interest" description="Disordered" evidence="1">
    <location>
        <begin position="684"/>
        <end position="712"/>
    </location>
</feature>
<dbReference type="PROSITE" id="PS50195">
    <property type="entry name" value="PX"/>
    <property type="match status" value="1"/>
</dbReference>
<reference evidence="5 6" key="1">
    <citation type="submission" date="2024-08" db="EMBL/GenBank/DDBJ databases">
        <authorList>
            <person name="Cucini C."/>
            <person name="Frati F."/>
        </authorList>
    </citation>
    <scope>NUCLEOTIDE SEQUENCE [LARGE SCALE GENOMIC DNA]</scope>
</reference>
<keyword evidence="6" id="KW-1185">Reference proteome</keyword>
<keyword evidence="2" id="KW-0472">Membrane</keyword>
<dbReference type="InterPro" id="IPR001683">
    <property type="entry name" value="PX_dom"/>
</dbReference>
<evidence type="ECO:0000256" key="1">
    <source>
        <dbReference type="SAM" id="MobiDB-lite"/>
    </source>
</evidence>
<feature type="compositionally biased region" description="Polar residues" evidence="1">
    <location>
        <begin position="527"/>
        <end position="543"/>
    </location>
</feature>
<dbReference type="PANTHER" id="PTHR22775">
    <property type="entry name" value="SORTING NEXIN"/>
    <property type="match status" value="1"/>
</dbReference>
<dbReference type="PROSITE" id="PS51207">
    <property type="entry name" value="PXA"/>
    <property type="match status" value="1"/>
</dbReference>
<keyword evidence="2" id="KW-0812">Transmembrane</keyword>
<accession>A0ABP1PUS2</accession>
<evidence type="ECO:0000256" key="2">
    <source>
        <dbReference type="SAM" id="Phobius"/>
    </source>
</evidence>
<proteinExistence type="predicted"/>
<feature type="region of interest" description="Disordered" evidence="1">
    <location>
        <begin position="318"/>
        <end position="337"/>
    </location>
</feature>
<feature type="compositionally biased region" description="Low complexity" evidence="1">
    <location>
        <begin position="395"/>
        <end position="407"/>
    </location>
</feature>
<evidence type="ECO:0000259" key="4">
    <source>
        <dbReference type="PROSITE" id="PS51207"/>
    </source>
</evidence>
<dbReference type="InterPro" id="IPR003114">
    <property type="entry name" value="Phox_assoc"/>
</dbReference>
<evidence type="ECO:0000259" key="3">
    <source>
        <dbReference type="PROSITE" id="PS50195"/>
    </source>
</evidence>
<keyword evidence="2" id="KW-1133">Transmembrane helix</keyword>
<feature type="domain" description="PX" evidence="3">
    <location>
        <begin position="752"/>
        <end position="884"/>
    </location>
</feature>